<reference evidence="2 3" key="1">
    <citation type="submission" date="2019-06" db="EMBL/GenBank/DDBJ databases">
        <title>Whole genome shotgun sequence of Brevibacillus formosus NBRC 15716.</title>
        <authorList>
            <person name="Hosoyama A."/>
            <person name="Uohara A."/>
            <person name="Ohji S."/>
            <person name="Ichikawa N."/>
        </authorList>
    </citation>
    <scope>NUCLEOTIDE SEQUENCE [LARGE SCALE GENOMIC DNA]</scope>
    <source>
        <strain evidence="2 3">NBRC 15716</strain>
    </source>
</reference>
<dbReference type="RefSeq" id="WP_052773451.1">
    <property type="nucleotide sequence ID" value="NZ_BJOL01000047.1"/>
</dbReference>
<dbReference type="Pfam" id="PF00583">
    <property type="entry name" value="Acetyltransf_1"/>
    <property type="match status" value="1"/>
</dbReference>
<dbReference type="Proteomes" id="UP000319498">
    <property type="component" value="Unassembled WGS sequence"/>
</dbReference>
<evidence type="ECO:0000259" key="1">
    <source>
        <dbReference type="PROSITE" id="PS51186"/>
    </source>
</evidence>
<organism evidence="2 3">
    <name type="scientific">Brevibacillus formosus</name>
    <dbReference type="NCBI Taxonomy" id="54913"/>
    <lineage>
        <taxon>Bacteria</taxon>
        <taxon>Bacillati</taxon>
        <taxon>Bacillota</taxon>
        <taxon>Bacilli</taxon>
        <taxon>Bacillales</taxon>
        <taxon>Paenibacillaceae</taxon>
        <taxon>Brevibacillus</taxon>
    </lineage>
</organism>
<protein>
    <recommendedName>
        <fullName evidence="1">N-acetyltransferase domain-containing protein</fullName>
    </recommendedName>
</protein>
<proteinExistence type="predicted"/>
<dbReference type="InterPro" id="IPR000182">
    <property type="entry name" value="GNAT_dom"/>
</dbReference>
<feature type="domain" description="N-acetyltransferase" evidence="1">
    <location>
        <begin position="57"/>
        <end position="193"/>
    </location>
</feature>
<dbReference type="Gene3D" id="3.40.630.30">
    <property type="match status" value="1"/>
</dbReference>
<keyword evidence="3" id="KW-1185">Reference proteome</keyword>
<name>A0ABQ0TDS3_9BACL</name>
<dbReference type="PROSITE" id="PS51186">
    <property type="entry name" value="GNAT"/>
    <property type="match status" value="1"/>
</dbReference>
<accession>A0ABQ0TDS3</accession>
<dbReference type="GeneID" id="87589072"/>
<sequence length="200" mass="23567">MKNKNSIDKTLASLFNFDPFSILNRKYEPLPLQKRDNVEYEVQWQKTELEKDGHKVIHIAQNKICERIMIYRMFFGDGWDEVDINLGMKVISNDGVMVPDPNTYLVFDTEQKHLRIADIRIEGDQVNKGYGTILMNAIMQLGNELNVQCITGWISQVDWDHIERLTHFYKKFGFSCEINHEIKHGTIIWKNADYIREDKI</sequence>
<dbReference type="SUPFAM" id="SSF55729">
    <property type="entry name" value="Acyl-CoA N-acyltransferases (Nat)"/>
    <property type="match status" value="1"/>
</dbReference>
<gene>
    <name evidence="2" type="ORF">BFO01nite_55580</name>
</gene>
<evidence type="ECO:0000313" key="2">
    <source>
        <dbReference type="EMBL" id="GED61426.1"/>
    </source>
</evidence>
<dbReference type="EMBL" id="BJOL01000047">
    <property type="protein sequence ID" value="GED61426.1"/>
    <property type="molecule type" value="Genomic_DNA"/>
</dbReference>
<comment type="caution">
    <text evidence="2">The sequence shown here is derived from an EMBL/GenBank/DDBJ whole genome shotgun (WGS) entry which is preliminary data.</text>
</comment>
<evidence type="ECO:0000313" key="3">
    <source>
        <dbReference type="Proteomes" id="UP000319498"/>
    </source>
</evidence>
<dbReference type="InterPro" id="IPR016181">
    <property type="entry name" value="Acyl_CoA_acyltransferase"/>
</dbReference>